<keyword evidence="2" id="KW-0812">Transmembrane</keyword>
<feature type="transmembrane region" description="Helical" evidence="2">
    <location>
        <begin position="101"/>
        <end position="121"/>
    </location>
</feature>
<keyword evidence="2" id="KW-1133">Transmembrane helix</keyword>
<feature type="transmembrane region" description="Helical" evidence="2">
    <location>
        <begin position="399"/>
        <end position="422"/>
    </location>
</feature>
<sequence length="496" mass="52914">MFTHPRKRRRRSRPRSSEPTPPPTLQTASPGGPTPDLEAESEAEIATEHESYQLGIRNRLLWSGGTAIVVTLGAFLLHFLLEIGQVDDASKVRIVLAPVPSDVAIGAFGVLATLAVALQVAVRAPRNSGTPAPRDLARKHFLSALAGGIGPASMTLGLYLSLQYLDFPGSIDIVRNFGPILLALLIALIAADAEMANRSSSRQAILQEAARGRRIEQLEAGLATFSDRGRAPSRSRRFWQGVLLIGVPLAVVSALSVFGSEPSPFLTVTMIIAELVICLFIYTFLVKTTQYLAIREWITWAVMLTVSVVLAIYAILIYLVQGLVLAGESGGWAPVARALLTLTIEVAVPIALGLRSLAKRPASKPRGLLRHLVVSRIETHLDRARAAARPTEPETKAPWNILAILSAALTVVPPFGLVFAVLARQQIRAADEAQSGGPSEQTGAGRRGVGQRASGRPASGQRGLALATTMLWINGIGLLLALAGLMVIGMVNPDLF</sequence>
<accession>A0ABN2L7M4</accession>
<evidence type="ECO:0000256" key="2">
    <source>
        <dbReference type="SAM" id="Phobius"/>
    </source>
</evidence>
<feature type="transmembrane region" description="Helical" evidence="2">
    <location>
        <begin position="297"/>
        <end position="320"/>
    </location>
</feature>
<comment type="caution">
    <text evidence="3">The sequence shown here is derived from an EMBL/GenBank/DDBJ whole genome shotgun (WGS) entry which is preliminary data.</text>
</comment>
<feature type="transmembrane region" description="Helical" evidence="2">
    <location>
        <begin position="173"/>
        <end position="193"/>
    </location>
</feature>
<protein>
    <submittedName>
        <fullName evidence="3">Uncharacterized protein</fullName>
    </submittedName>
</protein>
<reference evidence="3 4" key="1">
    <citation type="journal article" date="2019" name="Int. J. Syst. Evol. Microbiol.">
        <title>The Global Catalogue of Microorganisms (GCM) 10K type strain sequencing project: providing services to taxonomists for standard genome sequencing and annotation.</title>
        <authorList>
            <consortium name="The Broad Institute Genomics Platform"/>
            <consortium name="The Broad Institute Genome Sequencing Center for Infectious Disease"/>
            <person name="Wu L."/>
            <person name="Ma J."/>
        </authorList>
    </citation>
    <scope>NUCLEOTIDE SEQUENCE [LARGE SCALE GENOMIC DNA]</scope>
    <source>
        <strain evidence="3 4">JCM 14736</strain>
    </source>
</reference>
<feature type="transmembrane region" description="Helical" evidence="2">
    <location>
        <begin position="60"/>
        <end position="81"/>
    </location>
</feature>
<evidence type="ECO:0000313" key="4">
    <source>
        <dbReference type="Proteomes" id="UP001500851"/>
    </source>
</evidence>
<proteinExistence type="predicted"/>
<feature type="transmembrane region" description="Helical" evidence="2">
    <location>
        <begin position="141"/>
        <end position="161"/>
    </location>
</feature>
<gene>
    <name evidence="3" type="ORF">GCM10009768_03180</name>
</gene>
<feature type="transmembrane region" description="Helical" evidence="2">
    <location>
        <begin position="238"/>
        <end position="259"/>
    </location>
</feature>
<feature type="region of interest" description="Disordered" evidence="1">
    <location>
        <begin position="1"/>
        <end position="37"/>
    </location>
</feature>
<evidence type="ECO:0000313" key="3">
    <source>
        <dbReference type="EMBL" id="GAA1777954.1"/>
    </source>
</evidence>
<dbReference type="RefSeq" id="WP_344028478.1">
    <property type="nucleotide sequence ID" value="NZ_BAAAOB010000001.1"/>
</dbReference>
<dbReference type="Proteomes" id="UP001500851">
    <property type="component" value="Unassembled WGS sequence"/>
</dbReference>
<dbReference type="EMBL" id="BAAAOB010000001">
    <property type="protein sequence ID" value="GAA1777954.1"/>
    <property type="molecule type" value="Genomic_DNA"/>
</dbReference>
<feature type="region of interest" description="Disordered" evidence="1">
    <location>
        <begin position="431"/>
        <end position="459"/>
    </location>
</feature>
<evidence type="ECO:0000256" key="1">
    <source>
        <dbReference type="SAM" id="MobiDB-lite"/>
    </source>
</evidence>
<keyword evidence="4" id="KW-1185">Reference proteome</keyword>
<organism evidence="3 4">
    <name type="scientific">Leucobacter iarius</name>
    <dbReference type="NCBI Taxonomy" id="333963"/>
    <lineage>
        <taxon>Bacteria</taxon>
        <taxon>Bacillati</taxon>
        <taxon>Actinomycetota</taxon>
        <taxon>Actinomycetes</taxon>
        <taxon>Micrococcales</taxon>
        <taxon>Microbacteriaceae</taxon>
        <taxon>Leucobacter</taxon>
    </lineage>
</organism>
<feature type="compositionally biased region" description="Basic residues" evidence="1">
    <location>
        <begin position="1"/>
        <end position="14"/>
    </location>
</feature>
<feature type="transmembrane region" description="Helical" evidence="2">
    <location>
        <begin position="265"/>
        <end position="285"/>
    </location>
</feature>
<name>A0ABN2L7M4_9MICO</name>
<feature type="transmembrane region" description="Helical" evidence="2">
    <location>
        <begin position="471"/>
        <end position="491"/>
    </location>
</feature>
<keyword evidence="2" id="KW-0472">Membrane</keyword>